<keyword evidence="7" id="KW-0067">ATP-binding</keyword>
<dbReference type="PANTHER" id="PTHR24421:SF10">
    <property type="entry name" value="NITRATE_NITRITE SENSOR PROTEIN NARQ"/>
    <property type="match status" value="1"/>
</dbReference>
<evidence type="ECO:0000256" key="8">
    <source>
        <dbReference type="ARBA" id="ARBA00023012"/>
    </source>
</evidence>
<keyword evidence="3" id="KW-0597">Phosphoprotein</keyword>
<dbReference type="InterPro" id="IPR003594">
    <property type="entry name" value="HATPase_dom"/>
</dbReference>
<dbReference type="GO" id="GO:0005524">
    <property type="term" value="F:ATP binding"/>
    <property type="evidence" value="ECO:0007669"/>
    <property type="project" value="UniProtKB-KW"/>
</dbReference>
<comment type="caution">
    <text evidence="12">The sequence shown here is derived from an EMBL/GenBank/DDBJ whole genome shotgun (WGS) entry which is preliminary data.</text>
</comment>
<dbReference type="Gene3D" id="3.30.565.10">
    <property type="entry name" value="Histidine kinase-like ATPase, C-terminal domain"/>
    <property type="match status" value="1"/>
</dbReference>
<dbReference type="RefSeq" id="WP_188428798.1">
    <property type="nucleotide sequence ID" value="NZ_BAABKH010000005.1"/>
</dbReference>
<feature type="transmembrane region" description="Helical" evidence="10">
    <location>
        <begin position="335"/>
        <end position="356"/>
    </location>
</feature>
<sequence length="590" mass="62535">MKEAGPPTGRRGQRFLAGGLERMGIYPARRAVVARDALVLVASALLATVTAPAVRVGPPTPLLWLAGVYVYGAAGVLVVRALDGYRAARESTRAHSDRLARMARESPEPALREERRRLAGDIRRVLLDALTEIREIVAEVLTAGAAGPDVEVAVTQLRSRTHLAASELRRLLGILRAAEGQVAAGSGDQTQGQRQDRPPRASLHPEDSPQPLGRPRRRDVVEALLLTALAVVECVIDLPGRPGGLTATPVVLTAAAAAAFAWRAASPVLTAVAQGLLFAVGFWAAAPLVSGVWLVRGVGAVLWAAATSRPTWPGTGAALFLTTTVLGTRQQEPTIGVIATWGVVLVALSGGLVAAAHGRRAALERRETDVLRRARAAELHRAVGVERVRLARELHDAVSHSVGVISMQLNVLDVVTDPAQRERTLRSIRQTCDGTLDELLSIEAHFLGGLSPLPPTRTMTDVSSLLDRLRASGLVVDVRAHGTPDPRQLPVVYRLLQEALTNVLQHAPGAAAHVLIDVDERGTRLLVRDDGPGVQPGVGRRHHYGMVGLRERVELAGGTLSLGPAGPEGGFCVSAFLPAGPRLGTEEVDR</sequence>
<dbReference type="EMBL" id="BMEM01000001">
    <property type="protein sequence ID" value="GGF46268.1"/>
    <property type="molecule type" value="Genomic_DNA"/>
</dbReference>
<feature type="compositionally biased region" description="Basic and acidic residues" evidence="9">
    <location>
        <begin position="194"/>
        <end position="207"/>
    </location>
</feature>
<dbReference type="GO" id="GO:0016020">
    <property type="term" value="C:membrane"/>
    <property type="evidence" value="ECO:0007669"/>
    <property type="project" value="InterPro"/>
</dbReference>
<name>A0A917F2E3_9MICO</name>
<evidence type="ECO:0000256" key="5">
    <source>
        <dbReference type="ARBA" id="ARBA00022741"/>
    </source>
</evidence>
<organism evidence="12 13">
    <name type="scientific">Ornithinimicrobium tianjinense</name>
    <dbReference type="NCBI Taxonomy" id="1195761"/>
    <lineage>
        <taxon>Bacteria</taxon>
        <taxon>Bacillati</taxon>
        <taxon>Actinomycetota</taxon>
        <taxon>Actinomycetes</taxon>
        <taxon>Micrococcales</taxon>
        <taxon>Ornithinimicrobiaceae</taxon>
        <taxon>Ornithinimicrobium</taxon>
    </lineage>
</organism>
<evidence type="ECO:0000313" key="12">
    <source>
        <dbReference type="EMBL" id="GGF46268.1"/>
    </source>
</evidence>
<dbReference type="SUPFAM" id="SSF55874">
    <property type="entry name" value="ATPase domain of HSP90 chaperone/DNA topoisomerase II/histidine kinase"/>
    <property type="match status" value="1"/>
</dbReference>
<dbReference type="GO" id="GO:0000155">
    <property type="term" value="F:phosphorelay sensor kinase activity"/>
    <property type="evidence" value="ECO:0007669"/>
    <property type="project" value="InterPro"/>
</dbReference>
<dbReference type="Pfam" id="PF02518">
    <property type="entry name" value="HATPase_c"/>
    <property type="match status" value="1"/>
</dbReference>
<feature type="region of interest" description="Disordered" evidence="9">
    <location>
        <begin position="183"/>
        <end position="214"/>
    </location>
</feature>
<evidence type="ECO:0000256" key="4">
    <source>
        <dbReference type="ARBA" id="ARBA00022679"/>
    </source>
</evidence>
<dbReference type="EC" id="2.7.13.3" evidence="2"/>
<feature type="transmembrane region" description="Helical" evidence="10">
    <location>
        <begin position="276"/>
        <end position="295"/>
    </location>
</feature>
<dbReference type="Gene3D" id="1.20.5.1930">
    <property type="match status" value="1"/>
</dbReference>
<protein>
    <recommendedName>
        <fullName evidence="2">histidine kinase</fullName>
        <ecNumber evidence="2">2.7.13.3</ecNumber>
    </recommendedName>
</protein>
<reference evidence="12" key="2">
    <citation type="submission" date="2020-09" db="EMBL/GenBank/DDBJ databases">
        <authorList>
            <person name="Sun Q."/>
            <person name="Zhou Y."/>
        </authorList>
    </citation>
    <scope>NUCLEOTIDE SEQUENCE</scope>
    <source>
        <strain evidence="12">CGMCC 1.12160</strain>
    </source>
</reference>
<comment type="catalytic activity">
    <reaction evidence="1">
        <text>ATP + protein L-histidine = ADP + protein N-phospho-L-histidine.</text>
        <dbReference type="EC" id="2.7.13.3"/>
    </reaction>
</comment>
<feature type="transmembrane region" description="Helical" evidence="10">
    <location>
        <begin position="244"/>
        <end position="264"/>
    </location>
</feature>
<evidence type="ECO:0000256" key="1">
    <source>
        <dbReference type="ARBA" id="ARBA00000085"/>
    </source>
</evidence>
<keyword evidence="10" id="KW-1133">Transmembrane helix</keyword>
<keyword evidence="10" id="KW-0472">Membrane</keyword>
<evidence type="ECO:0000256" key="9">
    <source>
        <dbReference type="SAM" id="MobiDB-lite"/>
    </source>
</evidence>
<feature type="transmembrane region" description="Helical" evidence="10">
    <location>
        <begin position="62"/>
        <end position="82"/>
    </location>
</feature>
<feature type="transmembrane region" description="Helical" evidence="10">
    <location>
        <begin position="220"/>
        <end position="238"/>
    </location>
</feature>
<gene>
    <name evidence="12" type="ORF">GCM10011366_12490</name>
</gene>
<dbReference type="InterPro" id="IPR050482">
    <property type="entry name" value="Sensor_HK_TwoCompSys"/>
</dbReference>
<keyword evidence="10" id="KW-0812">Transmembrane</keyword>
<evidence type="ECO:0000256" key="3">
    <source>
        <dbReference type="ARBA" id="ARBA00022553"/>
    </source>
</evidence>
<keyword evidence="13" id="KW-1185">Reference proteome</keyword>
<dbReference type="InterPro" id="IPR011712">
    <property type="entry name" value="Sig_transdc_His_kin_sub3_dim/P"/>
</dbReference>
<keyword evidence="4" id="KW-0808">Transferase</keyword>
<reference evidence="12" key="1">
    <citation type="journal article" date="2014" name="Int. J. Syst. Evol. Microbiol.">
        <title>Complete genome sequence of Corynebacterium casei LMG S-19264T (=DSM 44701T), isolated from a smear-ripened cheese.</title>
        <authorList>
            <consortium name="US DOE Joint Genome Institute (JGI-PGF)"/>
            <person name="Walter F."/>
            <person name="Albersmeier A."/>
            <person name="Kalinowski J."/>
            <person name="Ruckert C."/>
        </authorList>
    </citation>
    <scope>NUCLEOTIDE SEQUENCE</scope>
    <source>
        <strain evidence="12">CGMCC 1.12160</strain>
    </source>
</reference>
<evidence type="ECO:0000256" key="6">
    <source>
        <dbReference type="ARBA" id="ARBA00022777"/>
    </source>
</evidence>
<dbReference type="SMART" id="SM00387">
    <property type="entry name" value="HATPase_c"/>
    <property type="match status" value="1"/>
</dbReference>
<proteinExistence type="predicted"/>
<dbReference type="PANTHER" id="PTHR24421">
    <property type="entry name" value="NITRATE/NITRITE SENSOR PROTEIN NARX-RELATED"/>
    <property type="match status" value="1"/>
</dbReference>
<dbReference type="InterPro" id="IPR036890">
    <property type="entry name" value="HATPase_C_sf"/>
</dbReference>
<keyword evidence="5" id="KW-0547">Nucleotide-binding</keyword>
<dbReference type="AlphaFoldDB" id="A0A917F2E3"/>
<dbReference type="Pfam" id="PF07730">
    <property type="entry name" value="HisKA_3"/>
    <property type="match status" value="1"/>
</dbReference>
<evidence type="ECO:0000256" key="7">
    <source>
        <dbReference type="ARBA" id="ARBA00022840"/>
    </source>
</evidence>
<accession>A0A917F2E3</accession>
<feature type="transmembrane region" description="Helical" evidence="10">
    <location>
        <begin position="37"/>
        <end position="56"/>
    </location>
</feature>
<evidence type="ECO:0000256" key="10">
    <source>
        <dbReference type="SAM" id="Phobius"/>
    </source>
</evidence>
<keyword evidence="6" id="KW-0418">Kinase</keyword>
<evidence type="ECO:0000259" key="11">
    <source>
        <dbReference type="SMART" id="SM00387"/>
    </source>
</evidence>
<keyword evidence="8" id="KW-0902">Two-component regulatory system</keyword>
<evidence type="ECO:0000256" key="2">
    <source>
        <dbReference type="ARBA" id="ARBA00012438"/>
    </source>
</evidence>
<evidence type="ECO:0000313" key="13">
    <source>
        <dbReference type="Proteomes" id="UP000605670"/>
    </source>
</evidence>
<dbReference type="Proteomes" id="UP000605670">
    <property type="component" value="Unassembled WGS sequence"/>
</dbReference>
<dbReference type="GO" id="GO:0046983">
    <property type="term" value="F:protein dimerization activity"/>
    <property type="evidence" value="ECO:0007669"/>
    <property type="project" value="InterPro"/>
</dbReference>
<feature type="domain" description="Histidine kinase/HSP90-like ATPase" evidence="11">
    <location>
        <begin position="487"/>
        <end position="581"/>
    </location>
</feature>
<dbReference type="CDD" id="cd16917">
    <property type="entry name" value="HATPase_UhpB-NarQ-NarX-like"/>
    <property type="match status" value="1"/>
</dbReference>